<proteinExistence type="predicted"/>
<dbReference type="Proteomes" id="UP000198287">
    <property type="component" value="Unassembled WGS sequence"/>
</dbReference>
<protein>
    <submittedName>
        <fullName evidence="2">Uncharacterized protein</fullName>
    </submittedName>
</protein>
<dbReference type="AlphaFoldDB" id="A0A226D737"/>
<evidence type="ECO:0000313" key="2">
    <source>
        <dbReference type="EMBL" id="OXA40678.1"/>
    </source>
</evidence>
<evidence type="ECO:0000313" key="3">
    <source>
        <dbReference type="Proteomes" id="UP000198287"/>
    </source>
</evidence>
<dbReference type="EMBL" id="LNIX01000032">
    <property type="protein sequence ID" value="OXA40678.1"/>
    <property type="molecule type" value="Genomic_DNA"/>
</dbReference>
<gene>
    <name evidence="2" type="ORF">Fcan01_24445</name>
</gene>
<organism evidence="2 3">
    <name type="scientific">Folsomia candida</name>
    <name type="common">Springtail</name>
    <dbReference type="NCBI Taxonomy" id="158441"/>
    <lineage>
        <taxon>Eukaryota</taxon>
        <taxon>Metazoa</taxon>
        <taxon>Ecdysozoa</taxon>
        <taxon>Arthropoda</taxon>
        <taxon>Hexapoda</taxon>
        <taxon>Collembola</taxon>
        <taxon>Entomobryomorpha</taxon>
        <taxon>Isotomoidea</taxon>
        <taxon>Isotomidae</taxon>
        <taxon>Proisotominae</taxon>
        <taxon>Folsomia</taxon>
    </lineage>
</organism>
<keyword evidence="1" id="KW-0812">Transmembrane</keyword>
<keyword evidence="3" id="KW-1185">Reference proteome</keyword>
<reference evidence="2 3" key="1">
    <citation type="submission" date="2015-12" db="EMBL/GenBank/DDBJ databases">
        <title>The genome of Folsomia candida.</title>
        <authorList>
            <person name="Faddeeva A."/>
            <person name="Derks M.F."/>
            <person name="Anvar Y."/>
            <person name="Smit S."/>
            <person name="Van Straalen N."/>
            <person name="Roelofs D."/>
        </authorList>
    </citation>
    <scope>NUCLEOTIDE SEQUENCE [LARGE SCALE GENOMIC DNA]</scope>
    <source>
        <strain evidence="2 3">VU population</strain>
        <tissue evidence="2">Whole body</tissue>
    </source>
</reference>
<feature type="transmembrane region" description="Helical" evidence="1">
    <location>
        <begin position="7"/>
        <end position="26"/>
    </location>
</feature>
<keyword evidence="1" id="KW-1133">Transmembrane helix</keyword>
<comment type="caution">
    <text evidence="2">The sequence shown here is derived from an EMBL/GenBank/DDBJ whole genome shotgun (WGS) entry which is preliminary data.</text>
</comment>
<sequence length="188" mass="21434">MKFKLTFCNIIGVIFGLGMYHVLPAVSSQVATNELLQNIVETREIGKDNKSSLPRLDHGGSSLKRPENLDVQWILEYANSVMRTGDRAGKQYPWLVECRRDPWHTQVDRFLLIYYILHQYGALGLSGNSLRYEATPTWDADILNRPPEPVYTYMGIPKPVGPDKPIDPYSVPPRDPLGYITYPLIRSK</sequence>
<accession>A0A226D737</accession>
<keyword evidence="1" id="KW-0472">Membrane</keyword>
<evidence type="ECO:0000256" key="1">
    <source>
        <dbReference type="SAM" id="Phobius"/>
    </source>
</evidence>
<name>A0A226D737_FOLCA</name>